<evidence type="ECO:0000313" key="3">
    <source>
        <dbReference type="EMBL" id="BAJ91252.1"/>
    </source>
</evidence>
<keyword evidence="2" id="KW-0472">Membrane</keyword>
<protein>
    <submittedName>
        <fullName evidence="3">Predicted protein</fullName>
    </submittedName>
</protein>
<dbReference type="EMBL" id="AK360043">
    <property type="protein sequence ID" value="BAJ91252.1"/>
    <property type="molecule type" value="mRNA"/>
</dbReference>
<sequence length="128" mass="14056">MDMCPRLIAAVEGDDGSDGGLDLGVGREPRGRCLYICLLLLHPLGWFIRYAPFLLRYFFPLVLFLLLLAVRHANPTQPYPRNLEPNLRASLGPPVLHGAEPSTGMDRGSRHFLPPFGKQSGCGDSVSV</sequence>
<reference evidence="3" key="1">
    <citation type="journal article" date="2011" name="Plant Physiol.">
        <title>Comprehensive sequence analysis of 24,783 barley full-length cDNAs derived from 12 clone libraries.</title>
        <authorList>
            <person name="Matsumoto T."/>
            <person name="Tanaka T."/>
            <person name="Sakai H."/>
            <person name="Amano N."/>
            <person name="Kanamori H."/>
            <person name="Kurita K."/>
            <person name="Kikuta A."/>
            <person name="Kamiya K."/>
            <person name="Yamamoto M."/>
            <person name="Ikawa H."/>
            <person name="Fujii N."/>
            <person name="Hori K."/>
            <person name="Itoh T."/>
            <person name="Sato K."/>
        </authorList>
    </citation>
    <scope>NUCLEOTIDE SEQUENCE</scope>
    <source>
        <tissue evidence="3">Shoot</tissue>
    </source>
</reference>
<feature type="region of interest" description="Disordered" evidence="1">
    <location>
        <begin position="81"/>
        <end position="105"/>
    </location>
</feature>
<proteinExistence type="evidence at transcript level"/>
<keyword evidence="2" id="KW-1133">Transmembrane helix</keyword>
<keyword evidence="2" id="KW-0812">Transmembrane</keyword>
<dbReference type="AlphaFoldDB" id="F2D831"/>
<name>F2D831_HORVV</name>
<accession>F2D831</accession>
<organism evidence="3">
    <name type="scientific">Hordeum vulgare subsp. vulgare</name>
    <name type="common">Domesticated barley</name>
    <dbReference type="NCBI Taxonomy" id="112509"/>
    <lineage>
        <taxon>Eukaryota</taxon>
        <taxon>Viridiplantae</taxon>
        <taxon>Streptophyta</taxon>
        <taxon>Embryophyta</taxon>
        <taxon>Tracheophyta</taxon>
        <taxon>Spermatophyta</taxon>
        <taxon>Magnoliopsida</taxon>
        <taxon>Liliopsida</taxon>
        <taxon>Poales</taxon>
        <taxon>Poaceae</taxon>
        <taxon>BOP clade</taxon>
        <taxon>Pooideae</taxon>
        <taxon>Triticodae</taxon>
        <taxon>Triticeae</taxon>
        <taxon>Hordeinae</taxon>
        <taxon>Hordeum</taxon>
    </lineage>
</organism>
<feature type="transmembrane region" description="Helical" evidence="2">
    <location>
        <begin position="57"/>
        <end position="74"/>
    </location>
</feature>
<evidence type="ECO:0000256" key="2">
    <source>
        <dbReference type="SAM" id="Phobius"/>
    </source>
</evidence>
<evidence type="ECO:0000256" key="1">
    <source>
        <dbReference type="SAM" id="MobiDB-lite"/>
    </source>
</evidence>